<organism evidence="4 5">
    <name type="scientific">Planococcus shenhongbingii</name>
    <dbReference type="NCBI Taxonomy" id="3058398"/>
    <lineage>
        <taxon>Bacteria</taxon>
        <taxon>Bacillati</taxon>
        <taxon>Bacillota</taxon>
        <taxon>Bacilli</taxon>
        <taxon>Bacillales</taxon>
        <taxon>Caryophanaceae</taxon>
        <taxon>Planococcus</taxon>
    </lineage>
</organism>
<dbReference type="InterPro" id="IPR001647">
    <property type="entry name" value="HTH_TetR"/>
</dbReference>
<evidence type="ECO:0000259" key="3">
    <source>
        <dbReference type="PROSITE" id="PS50977"/>
    </source>
</evidence>
<dbReference type="PANTHER" id="PTHR43479">
    <property type="entry name" value="ACREF/ENVCD OPERON REPRESSOR-RELATED"/>
    <property type="match status" value="1"/>
</dbReference>
<name>A0ABT8NEL8_9BACL</name>
<feature type="DNA-binding region" description="H-T-H motif" evidence="2">
    <location>
        <begin position="35"/>
        <end position="54"/>
    </location>
</feature>
<dbReference type="PANTHER" id="PTHR43479:SF11">
    <property type="entry name" value="ACREF_ENVCD OPERON REPRESSOR-RELATED"/>
    <property type="match status" value="1"/>
</dbReference>
<dbReference type="InterPro" id="IPR009057">
    <property type="entry name" value="Homeodomain-like_sf"/>
</dbReference>
<feature type="domain" description="HTH tetR-type" evidence="3">
    <location>
        <begin position="12"/>
        <end position="72"/>
    </location>
</feature>
<keyword evidence="5" id="KW-1185">Reference proteome</keyword>
<accession>A0ABT8NEL8</accession>
<sequence>MSSPTSRQIKSQQTKKKILETALKLFSAKGFNDVTVDEIVEASKTSKGAFYVHFKSKYEIFIEKFREIDEFYANFISSMPGDLTASEKILLLAKSQMTYFRDDLGKDLMRTVYVSALIPNQPKSLSDTDRLLFKIIHSLVEEGQASGEFSADIPTNEITMLITRCMRGTLYDWLIFGEDFDLVEEAQKFIKTLLLENIAAQTKSL</sequence>
<evidence type="ECO:0000256" key="2">
    <source>
        <dbReference type="PROSITE-ProRule" id="PRU00335"/>
    </source>
</evidence>
<dbReference type="PRINTS" id="PR00455">
    <property type="entry name" value="HTHTETR"/>
</dbReference>
<dbReference type="Proteomes" id="UP001172142">
    <property type="component" value="Unassembled WGS sequence"/>
</dbReference>
<dbReference type="Pfam" id="PF00440">
    <property type="entry name" value="TetR_N"/>
    <property type="match status" value="1"/>
</dbReference>
<keyword evidence="1 2" id="KW-0238">DNA-binding</keyword>
<comment type="caution">
    <text evidence="4">The sequence shown here is derived from an EMBL/GenBank/DDBJ whole genome shotgun (WGS) entry which is preliminary data.</text>
</comment>
<evidence type="ECO:0000256" key="1">
    <source>
        <dbReference type="ARBA" id="ARBA00023125"/>
    </source>
</evidence>
<evidence type="ECO:0000313" key="5">
    <source>
        <dbReference type="Proteomes" id="UP001172142"/>
    </source>
</evidence>
<dbReference type="EMBL" id="JAUJWU010000003">
    <property type="protein sequence ID" value="MDN7246343.1"/>
    <property type="molecule type" value="Genomic_DNA"/>
</dbReference>
<protein>
    <submittedName>
        <fullName evidence="4">TetR/AcrR family transcriptional regulator</fullName>
    </submittedName>
</protein>
<dbReference type="SUPFAM" id="SSF48498">
    <property type="entry name" value="Tetracyclin repressor-like, C-terminal domain"/>
    <property type="match status" value="1"/>
</dbReference>
<dbReference type="Gene3D" id="1.10.10.60">
    <property type="entry name" value="Homeodomain-like"/>
    <property type="match status" value="1"/>
</dbReference>
<dbReference type="PROSITE" id="PS50977">
    <property type="entry name" value="HTH_TETR_2"/>
    <property type="match status" value="1"/>
</dbReference>
<reference evidence="4 5" key="1">
    <citation type="submission" date="2023-07" db="EMBL/GenBank/DDBJ databases">
        <title>Novel species in genus Planococcus.</title>
        <authorList>
            <person name="Ning S."/>
        </authorList>
    </citation>
    <scope>NUCLEOTIDE SEQUENCE [LARGE SCALE GENOMIC DNA]</scope>
    <source>
        <strain evidence="4 5">N017</strain>
    </source>
</reference>
<gene>
    <name evidence="4" type="ORF">QWY13_12680</name>
</gene>
<dbReference type="Gene3D" id="1.10.357.10">
    <property type="entry name" value="Tetracycline Repressor, domain 2"/>
    <property type="match status" value="1"/>
</dbReference>
<dbReference type="InterPro" id="IPR050624">
    <property type="entry name" value="HTH-type_Tx_Regulator"/>
</dbReference>
<dbReference type="SUPFAM" id="SSF46689">
    <property type="entry name" value="Homeodomain-like"/>
    <property type="match status" value="1"/>
</dbReference>
<dbReference type="InterPro" id="IPR036271">
    <property type="entry name" value="Tet_transcr_reg_TetR-rel_C_sf"/>
</dbReference>
<evidence type="ECO:0000313" key="4">
    <source>
        <dbReference type="EMBL" id="MDN7246343.1"/>
    </source>
</evidence>
<dbReference type="Pfam" id="PF08359">
    <property type="entry name" value="TetR_C_4"/>
    <property type="match status" value="1"/>
</dbReference>
<proteinExistence type="predicted"/>
<dbReference type="InterPro" id="IPR013570">
    <property type="entry name" value="Tscrpt_reg_YsiA_C"/>
</dbReference>
<dbReference type="RefSeq" id="WP_301856915.1">
    <property type="nucleotide sequence ID" value="NZ_JAUJWU010000003.1"/>
</dbReference>